<feature type="domain" description="DUF7674" evidence="1">
    <location>
        <begin position="8"/>
        <end position="114"/>
    </location>
</feature>
<dbReference type="InterPro" id="IPR056091">
    <property type="entry name" value="DUF7674"/>
</dbReference>
<evidence type="ECO:0000313" key="3">
    <source>
        <dbReference type="EMBL" id="QIY89161.1"/>
    </source>
</evidence>
<accession>A0A0G3M3M6</accession>
<dbReference type="Proteomes" id="UP000035213">
    <property type="component" value="Chromosome"/>
</dbReference>
<evidence type="ECO:0000313" key="5">
    <source>
        <dbReference type="Proteomes" id="UP000501570"/>
    </source>
</evidence>
<dbReference type="RefSeq" id="WP_050020015.1">
    <property type="nucleotide sequence ID" value="NZ_CP009928.1"/>
</dbReference>
<dbReference type="AlphaFoldDB" id="A0A0G3M3M6"/>
<keyword evidence="5" id="KW-1185">Reference proteome</keyword>
<dbReference type="Pfam" id="PF24722">
    <property type="entry name" value="DUF7674"/>
    <property type="match status" value="1"/>
</dbReference>
<dbReference type="EMBL" id="CP009928">
    <property type="protein sequence ID" value="AKK71617.1"/>
    <property type="molecule type" value="Genomic_DNA"/>
</dbReference>
<name>A0A0G3M3M6_CHRGL</name>
<dbReference type="KEGG" id="cgn:OK18_02250"/>
<reference evidence="3 5" key="2">
    <citation type="submission" date="2019-09" db="EMBL/GenBank/DDBJ databases">
        <title>FDA dAtabase for Regulatory Grade micrObial Sequences (FDA-ARGOS): Supporting development and validation of Infectious Disease Dx tests.</title>
        <authorList>
            <person name="Sciortino C."/>
            <person name="Tallon L."/>
            <person name="Sadzewicz L."/>
            <person name="Vavikolanu K."/>
            <person name="Mehta A."/>
            <person name="Aluvathingal J."/>
            <person name="Nadendla S."/>
            <person name="Nandy P."/>
            <person name="Geyer C."/>
            <person name="Yan Y."/>
            <person name="Sichtig H."/>
        </authorList>
    </citation>
    <scope>NUCLEOTIDE SEQUENCE [LARGE SCALE GENOMIC DNA]</scope>
    <source>
        <strain evidence="3 5">FDAARGOS_636</strain>
    </source>
</reference>
<dbReference type="STRING" id="1324352.OK18_02250"/>
<dbReference type="OrthoDB" id="707611at2"/>
<dbReference type="PATRIC" id="fig|1324352.5.peg.488"/>
<reference evidence="2 4" key="1">
    <citation type="submission" date="2014-11" db="EMBL/GenBank/DDBJ databases">
        <authorList>
            <person name="Park G.-S."/>
            <person name="Hong S.-J."/>
            <person name="Jung B.K."/>
            <person name="Khan A.R."/>
            <person name="Kwak Y."/>
            <person name="Shin J.-H."/>
        </authorList>
    </citation>
    <scope>NUCLEOTIDE SEQUENCE [LARGE SCALE GENOMIC DNA]</scope>
    <source>
        <strain evidence="2 4">DSM 27622</strain>
    </source>
</reference>
<evidence type="ECO:0000313" key="2">
    <source>
        <dbReference type="EMBL" id="AKK71617.1"/>
    </source>
</evidence>
<proteinExistence type="predicted"/>
<evidence type="ECO:0000259" key="1">
    <source>
        <dbReference type="Pfam" id="PF24722"/>
    </source>
</evidence>
<sequence>MNYLQAVQEITEVVPDFENEVKNITIQNSYSIIRTFTDRIKNMIRQNDRNLLFRSLQKMDKIYTDGDPVLKNAIENTFICSLDNCTVFCSKEYRKMIFSHISDNLRNTYSRQIYSHGI</sequence>
<gene>
    <name evidence="3" type="ORF">FOB44_00210</name>
    <name evidence="2" type="ORF">OK18_02250</name>
</gene>
<dbReference type="Proteomes" id="UP000501570">
    <property type="component" value="Chromosome"/>
</dbReference>
<protein>
    <recommendedName>
        <fullName evidence="1">DUF7674 domain-containing protein</fullName>
    </recommendedName>
</protein>
<organism evidence="2 4">
    <name type="scientific">Chryseobacterium gallinarum</name>
    <dbReference type="NCBI Taxonomy" id="1324352"/>
    <lineage>
        <taxon>Bacteria</taxon>
        <taxon>Pseudomonadati</taxon>
        <taxon>Bacteroidota</taxon>
        <taxon>Flavobacteriia</taxon>
        <taxon>Flavobacteriales</taxon>
        <taxon>Weeksellaceae</taxon>
        <taxon>Chryseobacterium group</taxon>
        <taxon>Chryseobacterium</taxon>
    </lineage>
</organism>
<dbReference type="EMBL" id="CP050995">
    <property type="protein sequence ID" value="QIY89161.1"/>
    <property type="molecule type" value="Genomic_DNA"/>
</dbReference>
<evidence type="ECO:0000313" key="4">
    <source>
        <dbReference type="Proteomes" id="UP000035213"/>
    </source>
</evidence>